<name>A0ABR4N7K6_9FUNG</name>
<evidence type="ECO:0000256" key="1">
    <source>
        <dbReference type="SAM" id="MobiDB-lite"/>
    </source>
</evidence>
<feature type="compositionally biased region" description="Gly residues" evidence="1">
    <location>
        <begin position="56"/>
        <end position="68"/>
    </location>
</feature>
<keyword evidence="3" id="KW-1185">Reference proteome</keyword>
<proteinExistence type="predicted"/>
<evidence type="ECO:0000313" key="2">
    <source>
        <dbReference type="EMBL" id="KAL2915518.1"/>
    </source>
</evidence>
<feature type="compositionally biased region" description="Low complexity" evidence="1">
    <location>
        <begin position="69"/>
        <end position="83"/>
    </location>
</feature>
<comment type="caution">
    <text evidence="2">The sequence shown here is derived from an EMBL/GenBank/DDBJ whole genome shotgun (WGS) entry which is preliminary data.</text>
</comment>
<reference evidence="2 3" key="1">
    <citation type="submission" date="2023-09" db="EMBL/GenBank/DDBJ databases">
        <title>Pangenome analysis of Batrachochytrium dendrobatidis and related Chytrids.</title>
        <authorList>
            <person name="Yacoub M.N."/>
            <person name="Stajich J.E."/>
            <person name="James T.Y."/>
        </authorList>
    </citation>
    <scope>NUCLEOTIDE SEQUENCE [LARGE SCALE GENOMIC DNA]</scope>
    <source>
        <strain evidence="2 3">JEL0888</strain>
    </source>
</reference>
<evidence type="ECO:0000313" key="3">
    <source>
        <dbReference type="Proteomes" id="UP001527925"/>
    </source>
</evidence>
<feature type="compositionally biased region" description="Acidic residues" evidence="1">
    <location>
        <begin position="84"/>
        <end position="96"/>
    </location>
</feature>
<accession>A0ABR4N7K6</accession>
<dbReference type="EMBL" id="JADGIZ020000023">
    <property type="protein sequence ID" value="KAL2915518.1"/>
    <property type="molecule type" value="Genomic_DNA"/>
</dbReference>
<dbReference type="Proteomes" id="UP001527925">
    <property type="component" value="Unassembled WGS sequence"/>
</dbReference>
<feature type="region of interest" description="Disordered" evidence="1">
    <location>
        <begin position="47"/>
        <end position="100"/>
    </location>
</feature>
<gene>
    <name evidence="2" type="ORF">HK105_204920</name>
</gene>
<protein>
    <submittedName>
        <fullName evidence="2">Uncharacterized protein</fullName>
    </submittedName>
</protein>
<sequence>MQPTRDLLGLRVLVRLRPFLSSTAPPPPVRGHLVALDPTHGGCMVLLPVDGEDGSDGGSDSGSDGGSDGPAARSSGAAAPDGDANIEQEEEEDGAIDESIGQRQLVVIMGHSIDRIEPDLYSDGFGMVLTEQALERIADQLLGLPARNE</sequence>
<organism evidence="2 3">
    <name type="scientific">Polyrhizophydium stewartii</name>
    <dbReference type="NCBI Taxonomy" id="2732419"/>
    <lineage>
        <taxon>Eukaryota</taxon>
        <taxon>Fungi</taxon>
        <taxon>Fungi incertae sedis</taxon>
        <taxon>Chytridiomycota</taxon>
        <taxon>Chytridiomycota incertae sedis</taxon>
        <taxon>Chytridiomycetes</taxon>
        <taxon>Rhizophydiales</taxon>
        <taxon>Rhizophydiales incertae sedis</taxon>
        <taxon>Polyrhizophydium</taxon>
    </lineage>
</organism>